<organism evidence="2">
    <name type="scientific">gut metagenome</name>
    <dbReference type="NCBI Taxonomy" id="749906"/>
    <lineage>
        <taxon>unclassified sequences</taxon>
        <taxon>metagenomes</taxon>
        <taxon>organismal metagenomes</taxon>
    </lineage>
</organism>
<sequence>MEDIIQILIFVGIAAFSVVRQLTAGKEGKKSVSSPKEVLSEPFPHLDNPVEEDWEQEEEKLSTPDEELHQRPSVIAPPVSETCPEAASLTERPSNRVSSSTSTPLSAVPATPRNVSSPTESSRIRLQNRQEARRAFLYAEIFQRKYE</sequence>
<name>J9GAA9_9ZZZZ</name>
<feature type="compositionally biased region" description="Basic and acidic residues" evidence="1">
    <location>
        <begin position="59"/>
        <end position="70"/>
    </location>
</feature>
<feature type="region of interest" description="Disordered" evidence="1">
    <location>
        <begin position="25"/>
        <end position="127"/>
    </location>
</feature>
<proteinExistence type="predicted"/>
<feature type="compositionally biased region" description="Polar residues" evidence="1">
    <location>
        <begin position="91"/>
        <end position="105"/>
    </location>
</feature>
<gene>
    <name evidence="2" type="ORF">EVA_07665</name>
</gene>
<dbReference type="EMBL" id="AMCI01001880">
    <property type="protein sequence ID" value="EJX04222.1"/>
    <property type="molecule type" value="Genomic_DNA"/>
</dbReference>
<accession>J9GAA9</accession>
<evidence type="ECO:0000313" key="2">
    <source>
        <dbReference type="EMBL" id="EJX04222.1"/>
    </source>
</evidence>
<feature type="compositionally biased region" description="Polar residues" evidence="1">
    <location>
        <begin position="113"/>
        <end position="127"/>
    </location>
</feature>
<reference evidence="2" key="1">
    <citation type="journal article" date="2012" name="PLoS ONE">
        <title>Gene sets for utilization of primary and secondary nutrition supplies in the distal gut of endangered iberian lynx.</title>
        <authorList>
            <person name="Alcaide M."/>
            <person name="Messina E."/>
            <person name="Richter M."/>
            <person name="Bargiela R."/>
            <person name="Peplies J."/>
            <person name="Huws S.A."/>
            <person name="Newbold C.J."/>
            <person name="Golyshin P.N."/>
            <person name="Simon M.A."/>
            <person name="Lopez G."/>
            <person name="Yakimov M.M."/>
            <person name="Ferrer M."/>
        </authorList>
    </citation>
    <scope>NUCLEOTIDE SEQUENCE</scope>
</reference>
<feature type="compositionally biased region" description="Acidic residues" evidence="1">
    <location>
        <begin position="49"/>
        <end position="58"/>
    </location>
</feature>
<protein>
    <submittedName>
        <fullName evidence="2">Uncharacterized protein</fullName>
    </submittedName>
</protein>
<comment type="caution">
    <text evidence="2">The sequence shown here is derived from an EMBL/GenBank/DDBJ whole genome shotgun (WGS) entry which is preliminary data.</text>
</comment>
<dbReference type="AlphaFoldDB" id="J9GAA9"/>
<evidence type="ECO:0000256" key="1">
    <source>
        <dbReference type="SAM" id="MobiDB-lite"/>
    </source>
</evidence>